<sequence length="65" mass="7171">MYCRVINVYVRERAFLAVIHVASQICRLSSGWLGSSSIASSRLRCLLLVLRGAANPSLSCHVFFA</sequence>
<dbReference type="RefSeq" id="XP_007932448.1">
    <property type="nucleotide sequence ID" value="XM_007934257.1"/>
</dbReference>
<dbReference type="VEuPathDB" id="FungiDB:MYCFIDRAFT_212726"/>
<proteinExistence type="predicted"/>
<dbReference type="GeneID" id="19337812"/>
<dbReference type="HOGENOM" id="CLU_2850708_0_0_1"/>
<dbReference type="KEGG" id="pfj:MYCFIDRAFT_212726"/>
<reference evidence="1 2" key="1">
    <citation type="journal article" date="2012" name="PLoS Pathog.">
        <title>Diverse lifestyles and strategies of plant pathogenesis encoded in the genomes of eighteen Dothideomycetes fungi.</title>
        <authorList>
            <person name="Ohm R.A."/>
            <person name="Feau N."/>
            <person name="Henrissat B."/>
            <person name="Schoch C.L."/>
            <person name="Horwitz B.A."/>
            <person name="Barry K.W."/>
            <person name="Condon B.J."/>
            <person name="Copeland A.C."/>
            <person name="Dhillon B."/>
            <person name="Glaser F."/>
            <person name="Hesse C.N."/>
            <person name="Kosti I."/>
            <person name="LaButti K."/>
            <person name="Lindquist E.A."/>
            <person name="Lucas S."/>
            <person name="Salamov A.A."/>
            <person name="Bradshaw R.E."/>
            <person name="Ciuffetti L."/>
            <person name="Hamelin R.C."/>
            <person name="Kema G.H.J."/>
            <person name="Lawrence C."/>
            <person name="Scott J.A."/>
            <person name="Spatafora J.W."/>
            <person name="Turgeon B.G."/>
            <person name="de Wit P.J.G.M."/>
            <person name="Zhong S."/>
            <person name="Goodwin S.B."/>
            <person name="Grigoriev I.V."/>
        </authorList>
    </citation>
    <scope>NUCLEOTIDE SEQUENCE [LARGE SCALE GENOMIC DNA]</scope>
    <source>
        <strain evidence="1 2">CIRAD86</strain>
    </source>
</reference>
<dbReference type="Proteomes" id="UP000016932">
    <property type="component" value="Unassembled WGS sequence"/>
</dbReference>
<protein>
    <submittedName>
        <fullName evidence="1">Uncharacterized protein</fullName>
    </submittedName>
</protein>
<gene>
    <name evidence="1" type="ORF">MYCFIDRAFT_212726</name>
</gene>
<organism evidence="1 2">
    <name type="scientific">Pseudocercospora fijiensis (strain CIRAD86)</name>
    <name type="common">Black leaf streak disease fungus</name>
    <name type="synonym">Mycosphaerella fijiensis</name>
    <dbReference type="NCBI Taxonomy" id="383855"/>
    <lineage>
        <taxon>Eukaryota</taxon>
        <taxon>Fungi</taxon>
        <taxon>Dikarya</taxon>
        <taxon>Ascomycota</taxon>
        <taxon>Pezizomycotina</taxon>
        <taxon>Dothideomycetes</taxon>
        <taxon>Dothideomycetidae</taxon>
        <taxon>Mycosphaerellales</taxon>
        <taxon>Mycosphaerellaceae</taxon>
        <taxon>Pseudocercospora</taxon>
    </lineage>
</organism>
<dbReference type="EMBL" id="KB446572">
    <property type="protein sequence ID" value="EME77009.1"/>
    <property type="molecule type" value="Genomic_DNA"/>
</dbReference>
<accession>M2ZD12</accession>
<name>M2ZD12_PSEFD</name>
<keyword evidence="2" id="KW-1185">Reference proteome</keyword>
<evidence type="ECO:0000313" key="1">
    <source>
        <dbReference type="EMBL" id="EME77009.1"/>
    </source>
</evidence>
<dbReference type="AlphaFoldDB" id="M2ZD12"/>
<evidence type="ECO:0000313" key="2">
    <source>
        <dbReference type="Proteomes" id="UP000016932"/>
    </source>
</evidence>